<name>A0AAN8PSA8_PATCE</name>
<feature type="region of interest" description="Disordered" evidence="1">
    <location>
        <begin position="144"/>
        <end position="168"/>
    </location>
</feature>
<feature type="compositionally biased region" description="Basic and acidic residues" evidence="1">
    <location>
        <begin position="615"/>
        <end position="624"/>
    </location>
</feature>
<evidence type="ECO:0000313" key="4">
    <source>
        <dbReference type="EMBL" id="KAK6177551.1"/>
    </source>
</evidence>
<reference evidence="4 5" key="1">
    <citation type="submission" date="2024-01" db="EMBL/GenBank/DDBJ databases">
        <title>The genome of the rayed Mediterranean limpet Patella caerulea (Linnaeus, 1758).</title>
        <authorList>
            <person name="Anh-Thu Weber A."/>
            <person name="Halstead-Nussloch G."/>
        </authorList>
    </citation>
    <scope>NUCLEOTIDE SEQUENCE [LARGE SCALE GENOMIC DNA]</scope>
    <source>
        <strain evidence="4">AATW-2023a</strain>
        <tissue evidence="4">Whole specimen</tissue>
    </source>
</reference>
<keyword evidence="5" id="KW-1185">Reference proteome</keyword>
<dbReference type="Proteomes" id="UP001347796">
    <property type="component" value="Unassembled WGS sequence"/>
</dbReference>
<protein>
    <submittedName>
        <fullName evidence="4">Uncharacterized protein</fullName>
    </submittedName>
</protein>
<dbReference type="AlphaFoldDB" id="A0AAN8PSA8"/>
<evidence type="ECO:0000256" key="3">
    <source>
        <dbReference type="SAM" id="SignalP"/>
    </source>
</evidence>
<organism evidence="4 5">
    <name type="scientific">Patella caerulea</name>
    <name type="common">Rayed Mediterranean limpet</name>
    <dbReference type="NCBI Taxonomy" id="87958"/>
    <lineage>
        <taxon>Eukaryota</taxon>
        <taxon>Metazoa</taxon>
        <taxon>Spiralia</taxon>
        <taxon>Lophotrochozoa</taxon>
        <taxon>Mollusca</taxon>
        <taxon>Gastropoda</taxon>
        <taxon>Patellogastropoda</taxon>
        <taxon>Patelloidea</taxon>
        <taxon>Patellidae</taxon>
        <taxon>Patella</taxon>
    </lineage>
</organism>
<feature type="transmembrane region" description="Helical" evidence="2">
    <location>
        <begin position="183"/>
        <end position="203"/>
    </location>
</feature>
<feature type="region of interest" description="Disordered" evidence="1">
    <location>
        <begin position="524"/>
        <end position="624"/>
    </location>
</feature>
<keyword evidence="3" id="KW-0732">Signal</keyword>
<comment type="caution">
    <text evidence="4">The sequence shown here is derived from an EMBL/GenBank/DDBJ whole genome shotgun (WGS) entry which is preliminary data.</text>
</comment>
<feature type="compositionally biased region" description="Polar residues" evidence="1">
    <location>
        <begin position="589"/>
        <end position="609"/>
    </location>
</feature>
<keyword evidence="2" id="KW-0472">Membrane</keyword>
<feature type="signal peptide" evidence="3">
    <location>
        <begin position="1"/>
        <end position="25"/>
    </location>
</feature>
<feature type="compositionally biased region" description="Polar residues" evidence="1">
    <location>
        <begin position="146"/>
        <end position="163"/>
    </location>
</feature>
<keyword evidence="2" id="KW-1133">Transmembrane helix</keyword>
<evidence type="ECO:0000313" key="5">
    <source>
        <dbReference type="Proteomes" id="UP001347796"/>
    </source>
</evidence>
<accession>A0AAN8PSA8</accession>
<proteinExistence type="predicted"/>
<feature type="compositionally biased region" description="Polar residues" evidence="1">
    <location>
        <begin position="259"/>
        <end position="273"/>
    </location>
</feature>
<evidence type="ECO:0000256" key="1">
    <source>
        <dbReference type="SAM" id="MobiDB-lite"/>
    </source>
</evidence>
<evidence type="ECO:0000256" key="2">
    <source>
        <dbReference type="SAM" id="Phobius"/>
    </source>
</evidence>
<gene>
    <name evidence="4" type="ORF">SNE40_015632</name>
</gene>
<sequence>MCPSSVFWVTALFISGLQQQPMVSADPITNGKNISSQGNITRTVSDSESEATRELISNLIGALEKLDILTTKSSSCHTLDKIVRQVKSLDQTQDSREIRVVLYFRENSLNHSSQGKIRQTKDLNSLSECRNVLLSDAHSLLKNRDNSNNSSMINTTVGSGAQSEQKEEEDQYQGFLGLSRTQVVVISTCSAIIGTFFFVAAIMRIRNYVKRIQAEQQLQRRQTFRSCSFTLANNNSPSRDSSHSKTSPKGSYTVRMPKVNSSGKISSNGSRTLPDTKPLLTVNPITTTTTLPSKLSNQSLDYIDEDPKIMEPSVETIKEIVKDEPKPADNQPLIERESSLKNNPNKGIKLETTRGWTFDQEVTEAGKQGLLRANSSFDHIDKRYGLLRGNSSADRPTGLVRAISGFDKDDGVCDTVIPLTRSGDGTLQNNVKQFPLSGVSPIVEELPTPETVEYSNFGLTQSDESLSTSGSSPYSYGNQSEYKNGYMFCIPARNIMVNNQTPSPSQDNLKEVVSKCPNTVVTQDSVGSGVINNDKHSNEKTDVILIPSNDSMETDTGTNLGPSSVEREPLPNTASGQFDNISPHPKGTCESSPLNQENKSPQTQKQKPSLQRLVSVDDERTTFL</sequence>
<feature type="region of interest" description="Disordered" evidence="1">
    <location>
        <begin position="230"/>
        <end position="281"/>
    </location>
</feature>
<feature type="chain" id="PRO_5042858110" evidence="3">
    <location>
        <begin position="26"/>
        <end position="624"/>
    </location>
</feature>
<keyword evidence="2" id="KW-0812">Transmembrane</keyword>
<feature type="compositionally biased region" description="Basic and acidic residues" evidence="1">
    <location>
        <begin position="533"/>
        <end position="542"/>
    </location>
</feature>
<dbReference type="EMBL" id="JAZGQO010000010">
    <property type="protein sequence ID" value="KAK6177551.1"/>
    <property type="molecule type" value="Genomic_DNA"/>
</dbReference>
<feature type="compositionally biased region" description="Polar residues" evidence="1">
    <location>
        <begin position="230"/>
        <end position="250"/>
    </location>
</feature>
<feature type="compositionally biased region" description="Polar residues" evidence="1">
    <location>
        <begin position="548"/>
        <end position="562"/>
    </location>
</feature>